<evidence type="ECO:0000313" key="2">
    <source>
        <dbReference type="Proteomes" id="UP000838756"/>
    </source>
</evidence>
<evidence type="ECO:0000313" key="1">
    <source>
        <dbReference type="EMBL" id="CAH2209428.1"/>
    </source>
</evidence>
<protein>
    <submittedName>
        <fullName evidence="1">Jg1100 protein</fullName>
    </submittedName>
</protein>
<accession>A0A8S4QGR3</accession>
<comment type="caution">
    <text evidence="1">The sequence shown here is derived from an EMBL/GenBank/DDBJ whole genome shotgun (WGS) entry which is preliminary data.</text>
</comment>
<keyword evidence="2" id="KW-1185">Reference proteome</keyword>
<proteinExistence type="predicted"/>
<dbReference type="AlphaFoldDB" id="A0A8S4QGR3"/>
<organism evidence="1 2">
    <name type="scientific">Pararge aegeria aegeria</name>
    <dbReference type="NCBI Taxonomy" id="348720"/>
    <lineage>
        <taxon>Eukaryota</taxon>
        <taxon>Metazoa</taxon>
        <taxon>Ecdysozoa</taxon>
        <taxon>Arthropoda</taxon>
        <taxon>Hexapoda</taxon>
        <taxon>Insecta</taxon>
        <taxon>Pterygota</taxon>
        <taxon>Neoptera</taxon>
        <taxon>Endopterygota</taxon>
        <taxon>Lepidoptera</taxon>
        <taxon>Glossata</taxon>
        <taxon>Ditrysia</taxon>
        <taxon>Papilionoidea</taxon>
        <taxon>Nymphalidae</taxon>
        <taxon>Satyrinae</taxon>
        <taxon>Satyrini</taxon>
        <taxon>Parargina</taxon>
        <taxon>Pararge</taxon>
    </lineage>
</organism>
<reference evidence="1" key="1">
    <citation type="submission" date="2022-03" db="EMBL/GenBank/DDBJ databases">
        <authorList>
            <person name="Lindestad O."/>
        </authorList>
    </citation>
    <scope>NUCLEOTIDE SEQUENCE</scope>
</reference>
<sequence>MDEEARKSTYLINPKEEIVEELEVTLERVFNDEYILPKDELSDISLHNELNNTSVSIKKATMSTREIALQSGDLAHLKKASTESRCLKIAQCHFKKQFDTHSNVLLIYLRTVSLVSRVL</sequence>
<dbReference type="Proteomes" id="UP000838756">
    <property type="component" value="Unassembled WGS sequence"/>
</dbReference>
<name>A0A8S4QGR3_9NEOP</name>
<gene>
    <name evidence="1" type="primary">jg1100</name>
    <name evidence="1" type="ORF">PAEG_LOCUS1827</name>
</gene>
<dbReference type="EMBL" id="CAKXAJ010005882">
    <property type="protein sequence ID" value="CAH2209428.1"/>
    <property type="molecule type" value="Genomic_DNA"/>
</dbReference>